<gene>
    <name evidence="1" type="ORF">P5673_033593</name>
</gene>
<keyword evidence="2" id="KW-1185">Reference proteome</keyword>
<dbReference type="AlphaFoldDB" id="A0AAD9UR88"/>
<evidence type="ECO:0000313" key="2">
    <source>
        <dbReference type="Proteomes" id="UP001249851"/>
    </source>
</evidence>
<organism evidence="1 2">
    <name type="scientific">Acropora cervicornis</name>
    <name type="common">Staghorn coral</name>
    <dbReference type="NCBI Taxonomy" id="6130"/>
    <lineage>
        <taxon>Eukaryota</taxon>
        <taxon>Metazoa</taxon>
        <taxon>Cnidaria</taxon>
        <taxon>Anthozoa</taxon>
        <taxon>Hexacorallia</taxon>
        <taxon>Scleractinia</taxon>
        <taxon>Astrocoeniina</taxon>
        <taxon>Acroporidae</taxon>
        <taxon>Acropora</taxon>
    </lineage>
</organism>
<reference evidence="1" key="2">
    <citation type="journal article" date="2023" name="Science">
        <title>Genomic signatures of disease resistance in endangered staghorn corals.</title>
        <authorList>
            <person name="Vollmer S.V."/>
            <person name="Selwyn J.D."/>
            <person name="Despard B.A."/>
            <person name="Roesel C.L."/>
        </authorList>
    </citation>
    <scope>NUCLEOTIDE SEQUENCE</scope>
    <source>
        <strain evidence="1">K2</strain>
    </source>
</reference>
<accession>A0AAD9UR88</accession>
<proteinExistence type="predicted"/>
<reference evidence="1" key="1">
    <citation type="journal article" date="2023" name="G3 (Bethesda)">
        <title>Whole genome assembly and annotation of the endangered Caribbean coral Acropora cervicornis.</title>
        <authorList>
            <person name="Selwyn J.D."/>
            <person name="Vollmer S.V."/>
        </authorList>
    </citation>
    <scope>NUCLEOTIDE SEQUENCE</scope>
    <source>
        <strain evidence="1">K2</strain>
    </source>
</reference>
<evidence type="ECO:0000313" key="1">
    <source>
        <dbReference type="EMBL" id="KAK2546767.1"/>
    </source>
</evidence>
<sequence length="112" mass="12416">MLRIHLHKDIRGLLTDLLRHAILSGSHVGSLLVRNAPSILCTQSPCERFVFENFRGFTAGILGQANLRAQFTALHGRIILDILNLGTQEQSFVGCCVSSYPWSAIFVVCSYN</sequence>
<name>A0AAD9UR88_ACRCE</name>
<dbReference type="EMBL" id="JARQWQ010000290">
    <property type="protein sequence ID" value="KAK2546767.1"/>
    <property type="molecule type" value="Genomic_DNA"/>
</dbReference>
<comment type="caution">
    <text evidence="1">The sequence shown here is derived from an EMBL/GenBank/DDBJ whole genome shotgun (WGS) entry which is preliminary data.</text>
</comment>
<dbReference type="Proteomes" id="UP001249851">
    <property type="component" value="Unassembled WGS sequence"/>
</dbReference>
<protein>
    <submittedName>
        <fullName evidence="1">Uncharacterized protein</fullName>
    </submittedName>
</protein>